<dbReference type="SUPFAM" id="SSF51395">
    <property type="entry name" value="FMN-linked oxidoreductases"/>
    <property type="match status" value="1"/>
</dbReference>
<reference evidence="2 3" key="1">
    <citation type="submission" date="2013-03" db="EMBL/GenBank/DDBJ databases">
        <title>The Genome Sequence of Phialophora europaea CBS 101466.</title>
        <authorList>
            <consortium name="The Broad Institute Genomics Platform"/>
            <person name="Cuomo C."/>
            <person name="de Hoog S."/>
            <person name="Gorbushina A."/>
            <person name="Walker B."/>
            <person name="Young S.K."/>
            <person name="Zeng Q."/>
            <person name="Gargeya S."/>
            <person name="Fitzgerald M."/>
            <person name="Haas B."/>
            <person name="Abouelleil A."/>
            <person name="Allen A.W."/>
            <person name="Alvarado L."/>
            <person name="Arachchi H.M."/>
            <person name="Berlin A.M."/>
            <person name="Chapman S.B."/>
            <person name="Gainer-Dewar J."/>
            <person name="Goldberg J."/>
            <person name="Griggs A."/>
            <person name="Gujja S."/>
            <person name="Hansen M."/>
            <person name="Howarth C."/>
            <person name="Imamovic A."/>
            <person name="Ireland A."/>
            <person name="Larimer J."/>
            <person name="McCowan C."/>
            <person name="Murphy C."/>
            <person name="Pearson M."/>
            <person name="Poon T.W."/>
            <person name="Priest M."/>
            <person name="Roberts A."/>
            <person name="Saif S."/>
            <person name="Shea T."/>
            <person name="Sisk P."/>
            <person name="Sykes S."/>
            <person name="Wortman J."/>
            <person name="Nusbaum C."/>
            <person name="Birren B."/>
        </authorList>
    </citation>
    <scope>NUCLEOTIDE SEQUENCE [LARGE SCALE GENOMIC DNA]</scope>
    <source>
        <strain evidence="2 3">CBS 101466</strain>
    </source>
</reference>
<dbReference type="CDD" id="cd02933">
    <property type="entry name" value="OYE_like_FMN"/>
    <property type="match status" value="1"/>
</dbReference>
<evidence type="ECO:0000259" key="1">
    <source>
        <dbReference type="Pfam" id="PF00724"/>
    </source>
</evidence>
<dbReference type="eggNOG" id="KOG0134">
    <property type="taxonomic scope" value="Eukaryota"/>
</dbReference>
<accession>W2S3G9</accession>
<dbReference type="InterPro" id="IPR013785">
    <property type="entry name" value="Aldolase_TIM"/>
</dbReference>
<dbReference type="GeneID" id="19968974"/>
<dbReference type="InterPro" id="IPR001155">
    <property type="entry name" value="OxRdtase_FMN_N"/>
</dbReference>
<dbReference type="GO" id="GO:0010181">
    <property type="term" value="F:FMN binding"/>
    <property type="evidence" value="ECO:0007669"/>
    <property type="project" value="InterPro"/>
</dbReference>
<keyword evidence="3" id="KW-1185">Reference proteome</keyword>
<dbReference type="STRING" id="1220924.W2S3G9"/>
<name>W2S3G9_CYPE1</name>
<dbReference type="PANTHER" id="PTHR22893:SF91">
    <property type="entry name" value="NADPH DEHYDROGENASE 2-RELATED"/>
    <property type="match status" value="1"/>
</dbReference>
<gene>
    <name evidence="2" type="ORF">HMPREF1541_01635</name>
</gene>
<dbReference type="HOGENOM" id="CLU_012153_0_0_1"/>
<dbReference type="Proteomes" id="UP000030752">
    <property type="component" value="Unassembled WGS sequence"/>
</dbReference>
<dbReference type="Pfam" id="PF00724">
    <property type="entry name" value="Oxidored_FMN"/>
    <property type="match status" value="1"/>
</dbReference>
<evidence type="ECO:0000313" key="2">
    <source>
        <dbReference type="EMBL" id="ETN42479.1"/>
    </source>
</evidence>
<feature type="domain" description="NADH:flavin oxidoreductase/NADH oxidase N-terminal" evidence="1">
    <location>
        <begin position="10"/>
        <end position="351"/>
    </location>
</feature>
<dbReference type="PANTHER" id="PTHR22893">
    <property type="entry name" value="NADH OXIDOREDUCTASE-RELATED"/>
    <property type="match status" value="1"/>
</dbReference>
<dbReference type="Gene3D" id="3.20.20.70">
    <property type="entry name" value="Aldolase class I"/>
    <property type="match status" value="1"/>
</dbReference>
<dbReference type="RefSeq" id="XP_008714215.1">
    <property type="nucleotide sequence ID" value="XM_008715993.1"/>
</dbReference>
<dbReference type="InterPro" id="IPR045247">
    <property type="entry name" value="Oye-like"/>
</dbReference>
<dbReference type="VEuPathDB" id="FungiDB:HMPREF1541_01635"/>
<sequence length="388" mass="42922">MSKSLENQRLLSPIAVGHSHLAHRIALAPLTRFRATDQHVHTSIATDYYSQRGSTPGTLLITEATFVSPRAGGMDNVPGIWNTEQIAAWRSVTDAVHAKGSFIYCQLWALGRRAEQAILTREEGGPYPVVSASAIPLKPTGEGGVVPHPLTEQEVQDFIADYVQAARNAIAAGFDGVEIHGANGYLIDQFLSEHNNRRNDAYGGSIEKRSRFGLDVTKAVIAAVGDSQKVAIRLSPWMDHGDDDTIMSNRVPQFQHIISELRTLGLAYLHLVETRISGDVSSAVYDPLTSRNDPLIETWGSQQPIILAGGFTVESATRMLERYPDYEMLIAFGRYFISTPDLPFRVQRGLEFTPYNRSTFYKKQSPIGYTDYPFSPEWNAARALKAKA</sequence>
<dbReference type="GO" id="GO:0003959">
    <property type="term" value="F:NADPH dehydrogenase activity"/>
    <property type="evidence" value="ECO:0007669"/>
    <property type="project" value="TreeGrafter"/>
</dbReference>
<dbReference type="AlphaFoldDB" id="W2S3G9"/>
<proteinExistence type="predicted"/>
<dbReference type="FunFam" id="3.20.20.70:FF:000138">
    <property type="entry name" value="NADPH dehydrogenase 1"/>
    <property type="match status" value="1"/>
</dbReference>
<evidence type="ECO:0000313" key="3">
    <source>
        <dbReference type="Proteomes" id="UP000030752"/>
    </source>
</evidence>
<dbReference type="InParanoid" id="W2S3G9"/>
<organism evidence="2 3">
    <name type="scientific">Cyphellophora europaea (strain CBS 101466)</name>
    <name type="common">Phialophora europaea</name>
    <dbReference type="NCBI Taxonomy" id="1220924"/>
    <lineage>
        <taxon>Eukaryota</taxon>
        <taxon>Fungi</taxon>
        <taxon>Dikarya</taxon>
        <taxon>Ascomycota</taxon>
        <taxon>Pezizomycotina</taxon>
        <taxon>Eurotiomycetes</taxon>
        <taxon>Chaetothyriomycetidae</taxon>
        <taxon>Chaetothyriales</taxon>
        <taxon>Cyphellophoraceae</taxon>
        <taxon>Cyphellophora</taxon>
    </lineage>
</organism>
<dbReference type="EMBL" id="KB822718">
    <property type="protein sequence ID" value="ETN42479.1"/>
    <property type="molecule type" value="Genomic_DNA"/>
</dbReference>
<dbReference type="OrthoDB" id="276546at2759"/>
<protein>
    <recommendedName>
        <fullName evidence="1">NADH:flavin oxidoreductase/NADH oxidase N-terminal domain-containing protein</fullName>
    </recommendedName>
</protein>
<dbReference type="FunCoup" id="W2S3G9">
    <property type="interactions" value="792"/>
</dbReference>